<dbReference type="Proteomes" id="UP001151081">
    <property type="component" value="Unassembled WGS sequence"/>
</dbReference>
<proteinExistence type="predicted"/>
<evidence type="ECO:0000256" key="1">
    <source>
        <dbReference type="SAM" id="SignalP"/>
    </source>
</evidence>
<reference evidence="2 3" key="1">
    <citation type="submission" date="2021-04" db="EMBL/GenBank/DDBJ databases">
        <title>Genome analysis of Polyangium sp.</title>
        <authorList>
            <person name="Li Y."/>
            <person name="Wang J."/>
        </authorList>
    </citation>
    <scope>NUCLEOTIDE SEQUENCE [LARGE SCALE GENOMIC DNA]</scope>
    <source>
        <strain evidence="2 3">SDU14</strain>
    </source>
</reference>
<feature type="signal peptide" evidence="1">
    <location>
        <begin position="1"/>
        <end position="19"/>
    </location>
</feature>
<comment type="caution">
    <text evidence="2">The sequence shown here is derived from an EMBL/GenBank/DDBJ whole genome shotgun (WGS) entry which is preliminary data.</text>
</comment>
<evidence type="ECO:0000313" key="2">
    <source>
        <dbReference type="EMBL" id="MDC3982735.1"/>
    </source>
</evidence>
<dbReference type="AlphaFoldDB" id="A0A9X3X4R6"/>
<gene>
    <name evidence="2" type="ORF">KEG57_19620</name>
</gene>
<dbReference type="EMBL" id="JAGTJJ010000009">
    <property type="protein sequence ID" value="MDC3982735.1"/>
    <property type="molecule type" value="Genomic_DNA"/>
</dbReference>
<organism evidence="2 3">
    <name type="scientific">Polyangium jinanense</name>
    <dbReference type="NCBI Taxonomy" id="2829994"/>
    <lineage>
        <taxon>Bacteria</taxon>
        <taxon>Pseudomonadati</taxon>
        <taxon>Myxococcota</taxon>
        <taxon>Polyangia</taxon>
        <taxon>Polyangiales</taxon>
        <taxon>Polyangiaceae</taxon>
        <taxon>Polyangium</taxon>
    </lineage>
</organism>
<evidence type="ECO:0000313" key="3">
    <source>
        <dbReference type="Proteomes" id="UP001151081"/>
    </source>
</evidence>
<feature type="chain" id="PRO_5040909457" description="Lipoprotein" evidence="1">
    <location>
        <begin position="20"/>
        <end position="310"/>
    </location>
</feature>
<name>A0A9X3X4R6_9BACT</name>
<evidence type="ECO:0008006" key="4">
    <source>
        <dbReference type="Google" id="ProtNLM"/>
    </source>
</evidence>
<dbReference type="RefSeq" id="WP_272422603.1">
    <property type="nucleotide sequence ID" value="NZ_JAGTJJ010000009.1"/>
</dbReference>
<accession>A0A9X3X4R6</accession>
<sequence length="310" mass="33306">MPRLSRTFAWVLLSLALIACSDDERASLSPPTYAPDFIQMSYEAMPGVGFMVDYTDDPYAERAAFTAELRADFVKDVLAAVNVDDVATEDAPGGYQNDTNPSIQTRLPEAWPDATRAAAAIGVVMLQWSVLLADFTPKEGGATRFGVVTFPDGRLDEALAADFFTHAANVDAGLGGGFFAFGDAMYFLNIGDSQGAPFSGLDDDAFVAKLGEAAGSFAAVPAELTQSGQCDARFVDNDWNALPEGDSYWEALGIDEAGKAELAALQDEYRSLFQQAVTKYGWDMAPDPMPKTSPSRGFWGGYRFGRAASR</sequence>
<keyword evidence="1" id="KW-0732">Signal</keyword>
<dbReference type="PROSITE" id="PS51257">
    <property type="entry name" value="PROKAR_LIPOPROTEIN"/>
    <property type="match status" value="1"/>
</dbReference>
<keyword evidence="3" id="KW-1185">Reference proteome</keyword>
<protein>
    <recommendedName>
        <fullName evidence="4">Lipoprotein</fullName>
    </recommendedName>
</protein>